<evidence type="ECO:0000259" key="7">
    <source>
        <dbReference type="PROSITE" id="PS50110"/>
    </source>
</evidence>
<dbReference type="EMBL" id="AP012204">
    <property type="protein sequence ID" value="BAK38146.1"/>
    <property type="molecule type" value="Genomic_DNA"/>
</dbReference>
<dbReference type="Proteomes" id="UP000007947">
    <property type="component" value="Chromosome"/>
</dbReference>
<dbReference type="CDD" id="cd17535">
    <property type="entry name" value="REC_NarL-like"/>
    <property type="match status" value="1"/>
</dbReference>
<dbReference type="InterPro" id="IPR011006">
    <property type="entry name" value="CheY-like_superfamily"/>
</dbReference>
<dbReference type="AlphaFoldDB" id="F5XHD8"/>
<evidence type="ECO:0000256" key="5">
    <source>
        <dbReference type="PROSITE-ProRule" id="PRU00169"/>
    </source>
</evidence>
<dbReference type="InterPro" id="IPR039420">
    <property type="entry name" value="WalR-like"/>
</dbReference>
<keyword evidence="2" id="KW-0805">Transcription regulation</keyword>
<name>F5XHD8_MICPN</name>
<dbReference type="PROSITE" id="PS50110">
    <property type="entry name" value="RESPONSE_REGULATORY"/>
    <property type="match status" value="1"/>
</dbReference>
<dbReference type="InterPro" id="IPR016032">
    <property type="entry name" value="Sig_transdc_resp-reg_C-effctor"/>
</dbReference>
<dbReference type="GO" id="GO:0006355">
    <property type="term" value="P:regulation of DNA-templated transcription"/>
    <property type="evidence" value="ECO:0007669"/>
    <property type="project" value="InterPro"/>
</dbReference>
<dbReference type="KEGG" id="mph:MLP_51320"/>
<dbReference type="PANTHER" id="PTHR43214">
    <property type="entry name" value="TWO-COMPONENT RESPONSE REGULATOR"/>
    <property type="match status" value="1"/>
</dbReference>
<dbReference type="PANTHER" id="PTHR43214:SF24">
    <property type="entry name" value="TRANSCRIPTIONAL REGULATORY PROTEIN NARL-RELATED"/>
    <property type="match status" value="1"/>
</dbReference>
<dbReference type="PRINTS" id="PR00038">
    <property type="entry name" value="HTHLUXR"/>
</dbReference>
<feature type="domain" description="Response regulatory" evidence="7">
    <location>
        <begin position="6"/>
        <end position="120"/>
    </location>
</feature>
<dbReference type="HOGENOM" id="CLU_000445_90_10_11"/>
<dbReference type="PROSITE" id="PS00622">
    <property type="entry name" value="HTH_LUXR_1"/>
    <property type="match status" value="1"/>
</dbReference>
<evidence type="ECO:0000313" key="8">
    <source>
        <dbReference type="EMBL" id="BAK38146.1"/>
    </source>
</evidence>
<dbReference type="PROSITE" id="PS50043">
    <property type="entry name" value="HTH_LUXR_2"/>
    <property type="match status" value="1"/>
</dbReference>
<evidence type="ECO:0000313" key="9">
    <source>
        <dbReference type="Proteomes" id="UP000007947"/>
    </source>
</evidence>
<evidence type="ECO:0000259" key="6">
    <source>
        <dbReference type="PROSITE" id="PS50043"/>
    </source>
</evidence>
<dbReference type="GO" id="GO:0000160">
    <property type="term" value="P:phosphorelay signal transduction system"/>
    <property type="evidence" value="ECO:0007669"/>
    <property type="project" value="InterPro"/>
</dbReference>
<dbReference type="Gene3D" id="3.40.50.2300">
    <property type="match status" value="1"/>
</dbReference>
<sequence length="240" mass="25414">MAAVVRVLIADDEALLRTGLRMLLDGASGIEVVAEASDGDQAVELARATRPDVVLMDIRMPRRNGLDAARELASDGMAVVMLTAFDTDDFILDALQAGAAGFLLKDTEPADLVDAVLRAAEGDLRLSPAVLARLVTLAGAGRSPDRPAPARIDPLTRLTNREQAVAERVSRGLTNAEIARELHVGLATVKTHLVNINTKLGTTNRVQVALLLHERQAFTQLGEGQGCSLDGGKRAADASR</sequence>
<accession>F5XHD8</accession>
<evidence type="ECO:0000256" key="4">
    <source>
        <dbReference type="ARBA" id="ARBA00023163"/>
    </source>
</evidence>
<dbReference type="STRING" id="1032480.MLP_51320"/>
<dbReference type="Pfam" id="PF00072">
    <property type="entry name" value="Response_reg"/>
    <property type="match status" value="1"/>
</dbReference>
<organism evidence="8 9">
    <name type="scientific">Microlunatus phosphovorus (strain ATCC 700054 / DSM 10555 / JCM 9379 / NBRC 101784 / NCIMB 13414 / VKM Ac-1990 / NM-1)</name>
    <dbReference type="NCBI Taxonomy" id="1032480"/>
    <lineage>
        <taxon>Bacteria</taxon>
        <taxon>Bacillati</taxon>
        <taxon>Actinomycetota</taxon>
        <taxon>Actinomycetes</taxon>
        <taxon>Propionibacteriales</taxon>
        <taxon>Propionibacteriaceae</taxon>
        <taxon>Microlunatus</taxon>
    </lineage>
</organism>
<dbReference type="SMART" id="SM00448">
    <property type="entry name" value="REC"/>
    <property type="match status" value="1"/>
</dbReference>
<evidence type="ECO:0000256" key="3">
    <source>
        <dbReference type="ARBA" id="ARBA00023125"/>
    </source>
</evidence>
<evidence type="ECO:0000256" key="2">
    <source>
        <dbReference type="ARBA" id="ARBA00023015"/>
    </source>
</evidence>
<dbReference type="InterPro" id="IPR058245">
    <property type="entry name" value="NreC/VraR/RcsB-like_REC"/>
</dbReference>
<keyword evidence="4" id="KW-0804">Transcription</keyword>
<dbReference type="eggNOG" id="COG2197">
    <property type="taxonomic scope" value="Bacteria"/>
</dbReference>
<dbReference type="CDD" id="cd06170">
    <property type="entry name" value="LuxR_C_like"/>
    <property type="match status" value="1"/>
</dbReference>
<dbReference type="GO" id="GO:0003677">
    <property type="term" value="F:DNA binding"/>
    <property type="evidence" value="ECO:0007669"/>
    <property type="project" value="UniProtKB-KW"/>
</dbReference>
<feature type="domain" description="HTH luxR-type" evidence="6">
    <location>
        <begin position="151"/>
        <end position="216"/>
    </location>
</feature>
<dbReference type="SMART" id="SM00421">
    <property type="entry name" value="HTH_LUXR"/>
    <property type="match status" value="1"/>
</dbReference>
<keyword evidence="3" id="KW-0238">DNA-binding</keyword>
<dbReference type="InterPro" id="IPR000792">
    <property type="entry name" value="Tscrpt_reg_LuxR_C"/>
</dbReference>
<evidence type="ECO:0000256" key="1">
    <source>
        <dbReference type="ARBA" id="ARBA00022553"/>
    </source>
</evidence>
<proteinExistence type="predicted"/>
<reference evidence="8 9" key="1">
    <citation type="submission" date="2011-05" db="EMBL/GenBank/DDBJ databases">
        <title>Whole genome sequence of Microlunatus phosphovorus NM-1.</title>
        <authorList>
            <person name="Hosoyama A."/>
            <person name="Sasaki K."/>
            <person name="Harada T."/>
            <person name="Igarashi R."/>
            <person name="Kawakoshi A."/>
            <person name="Sasagawa M."/>
            <person name="Fukada J."/>
            <person name="Nakamura S."/>
            <person name="Katano Y."/>
            <person name="Hanada S."/>
            <person name="Kamagata Y."/>
            <person name="Nakamura N."/>
            <person name="Yamazaki S."/>
            <person name="Fujita N."/>
        </authorList>
    </citation>
    <scope>NUCLEOTIDE SEQUENCE [LARGE SCALE GENOMIC DNA]</scope>
    <source>
        <strain evidence="9">ATCC 700054 / DSM 10555 / JCM 9379 / NBRC 101784 / NCIMB 13414 / VKM Ac-1990 / NM-1</strain>
    </source>
</reference>
<dbReference type="Pfam" id="PF00196">
    <property type="entry name" value="GerE"/>
    <property type="match status" value="1"/>
</dbReference>
<keyword evidence="9" id="KW-1185">Reference proteome</keyword>
<dbReference type="SUPFAM" id="SSF52172">
    <property type="entry name" value="CheY-like"/>
    <property type="match status" value="1"/>
</dbReference>
<dbReference type="InterPro" id="IPR001789">
    <property type="entry name" value="Sig_transdc_resp-reg_receiver"/>
</dbReference>
<dbReference type="SUPFAM" id="SSF46894">
    <property type="entry name" value="C-terminal effector domain of the bipartite response regulators"/>
    <property type="match status" value="1"/>
</dbReference>
<protein>
    <submittedName>
        <fullName evidence="8">Two-component system response regulator</fullName>
    </submittedName>
</protein>
<gene>
    <name evidence="8" type="ordered locus">MLP_51320</name>
</gene>
<feature type="modified residue" description="4-aspartylphosphate" evidence="5">
    <location>
        <position position="57"/>
    </location>
</feature>
<keyword evidence="1 5" id="KW-0597">Phosphoprotein</keyword>